<dbReference type="SFLD" id="SFLDG01067">
    <property type="entry name" value="SPASM/twitch_domain_containing"/>
    <property type="match status" value="1"/>
</dbReference>
<dbReference type="Proteomes" id="UP000636187">
    <property type="component" value="Unassembled WGS sequence"/>
</dbReference>
<dbReference type="SFLD" id="SFLDS00029">
    <property type="entry name" value="Radical_SAM"/>
    <property type="match status" value="1"/>
</dbReference>
<dbReference type="SFLD" id="SFLDG01072">
    <property type="entry name" value="dehydrogenase_like"/>
    <property type="match status" value="1"/>
</dbReference>
<reference evidence="7 8" key="1">
    <citation type="journal article" date="2020" name="ISME J.">
        <title>Comparative genomics reveals insights into cyanobacterial evolution and habitat adaptation.</title>
        <authorList>
            <person name="Chen M.Y."/>
            <person name="Teng W.K."/>
            <person name="Zhao L."/>
            <person name="Hu C.X."/>
            <person name="Zhou Y.K."/>
            <person name="Han B.P."/>
            <person name="Song L.R."/>
            <person name="Shu W.S."/>
        </authorList>
    </citation>
    <scope>NUCLEOTIDE SEQUENCE [LARGE SCALE GENOMIC DNA]</scope>
    <source>
        <strain evidence="7 8">FACHB-1344</strain>
    </source>
</reference>
<comment type="caution">
    <text evidence="7">The sequence shown here is derived from an EMBL/GenBank/DDBJ whole genome shotgun (WGS) entry which is preliminary data.</text>
</comment>
<evidence type="ECO:0000256" key="1">
    <source>
        <dbReference type="ARBA" id="ARBA00022691"/>
    </source>
</evidence>
<evidence type="ECO:0000256" key="4">
    <source>
        <dbReference type="ARBA" id="ARBA00023014"/>
    </source>
</evidence>
<dbReference type="InterPro" id="IPR058240">
    <property type="entry name" value="rSAM_sf"/>
</dbReference>
<gene>
    <name evidence="7" type="ORF">H6G48_16340</name>
</gene>
<dbReference type="SFLD" id="SFLDG01386">
    <property type="entry name" value="main_SPASM_domain-containing"/>
    <property type="match status" value="1"/>
</dbReference>
<keyword evidence="4" id="KW-0411">Iron-sulfur</keyword>
<dbReference type="PANTHER" id="PTHR43273:SF3">
    <property type="entry name" value="ANAEROBIC SULFATASE-MATURATING ENZYME HOMOLOG ASLB-RELATED"/>
    <property type="match status" value="1"/>
</dbReference>
<evidence type="ECO:0000313" key="7">
    <source>
        <dbReference type="EMBL" id="MBD2623161.1"/>
    </source>
</evidence>
<organism evidence="7 8">
    <name type="scientific">Microcystis flos-aquae FACHB-1344</name>
    <dbReference type="NCBI Taxonomy" id="2692899"/>
    <lineage>
        <taxon>Bacteria</taxon>
        <taxon>Bacillati</taxon>
        <taxon>Cyanobacteriota</taxon>
        <taxon>Cyanophyceae</taxon>
        <taxon>Oscillatoriophycideae</taxon>
        <taxon>Chroococcales</taxon>
        <taxon>Microcystaceae</taxon>
        <taxon>Microcystis</taxon>
    </lineage>
</organism>
<comment type="similarity">
    <text evidence="5">Belongs to the radical SAM superfamily. Anaerobic sulfatase-maturating enzyme family.</text>
</comment>
<dbReference type="InterPro" id="IPR023867">
    <property type="entry name" value="Sulphatase_maturase_rSAM"/>
</dbReference>
<dbReference type="InterPro" id="IPR013785">
    <property type="entry name" value="Aldolase_TIM"/>
</dbReference>
<dbReference type="SUPFAM" id="SSF102114">
    <property type="entry name" value="Radical SAM enzymes"/>
    <property type="match status" value="1"/>
</dbReference>
<dbReference type="RefSeq" id="WP_190722520.1">
    <property type="nucleotide sequence ID" value="NZ_JACJSW010000172.1"/>
</dbReference>
<dbReference type="CDD" id="cd01335">
    <property type="entry name" value="Radical_SAM"/>
    <property type="match status" value="1"/>
</dbReference>
<protein>
    <submittedName>
        <fullName evidence="7">Radical SAM protein</fullName>
    </submittedName>
</protein>
<keyword evidence="8" id="KW-1185">Reference proteome</keyword>
<accession>A0ABR8HUX0</accession>
<dbReference type="EMBL" id="JACJSW010000172">
    <property type="protein sequence ID" value="MBD2623161.1"/>
    <property type="molecule type" value="Genomic_DNA"/>
</dbReference>
<evidence type="ECO:0000313" key="8">
    <source>
        <dbReference type="Proteomes" id="UP000636187"/>
    </source>
</evidence>
<keyword evidence="3" id="KW-0408">Iron</keyword>
<dbReference type="Pfam" id="PF04055">
    <property type="entry name" value="Radical_SAM"/>
    <property type="match status" value="1"/>
</dbReference>
<evidence type="ECO:0000256" key="3">
    <source>
        <dbReference type="ARBA" id="ARBA00023004"/>
    </source>
</evidence>
<dbReference type="PANTHER" id="PTHR43273">
    <property type="entry name" value="ANAEROBIC SULFATASE-MATURATING ENZYME HOMOLOG ASLB-RELATED"/>
    <property type="match status" value="1"/>
</dbReference>
<name>A0ABR8HUX0_9CHRO</name>
<proteinExistence type="inferred from homology"/>
<evidence type="ECO:0000259" key="6">
    <source>
        <dbReference type="Pfam" id="PF04055"/>
    </source>
</evidence>
<dbReference type="InterPro" id="IPR007197">
    <property type="entry name" value="rSAM"/>
</dbReference>
<evidence type="ECO:0000256" key="2">
    <source>
        <dbReference type="ARBA" id="ARBA00022723"/>
    </source>
</evidence>
<keyword evidence="1" id="KW-0949">S-adenosyl-L-methionine</keyword>
<evidence type="ECO:0000256" key="5">
    <source>
        <dbReference type="ARBA" id="ARBA00023601"/>
    </source>
</evidence>
<feature type="domain" description="Radical SAM core" evidence="6">
    <location>
        <begin position="15"/>
        <end position="184"/>
    </location>
</feature>
<keyword evidence="2" id="KW-0479">Metal-binding</keyword>
<dbReference type="Gene3D" id="3.20.20.70">
    <property type="entry name" value="Aldolase class I"/>
    <property type="match status" value="1"/>
</dbReference>
<sequence length="398" mass="46032">MNLAKNRLTQFVMKTSKLCNLRCKYCYEFEELGKNSRMSLEQLKIAYKYIADYYEALDKQDNLNTEIRFIWHGGEPLLIEPSYYWQTFEDQKAIFDGKFEILNMVQTNLTVLGEERIELLKYGFDKVGVSIDIIGGLRVNIAGHDLQSKVLQNMDILNQAGVNFGCITVLTKNNIDKVTKIFNFFKKSQTQFSFLPLFHGAYEDQHQNFELSTQDILKAYQQLVDAWLQSEDFVSVLPIVDHIHRVLNYILKNSPPTYFNKRLWNTTLLVNTNGDCYSYGDPYGEEEWTLGNIFTTSLNQILSGDRWEKSVLAAEERIAYNCLNCKYFGSCDGYAIAEDHSNCREVSTNGIRVCTLEKSLFEYIENRLKEVNLIDKDGSLKLTSKQAEKLGMNTKQIF</sequence>